<feature type="domain" description="Metalloprotease TldD/E C-terminal" evidence="3">
    <location>
        <begin position="226"/>
        <end position="442"/>
    </location>
</feature>
<keyword evidence="6" id="KW-1185">Reference proteome</keyword>
<dbReference type="InterPro" id="IPR036059">
    <property type="entry name" value="TldD/PmbA_sf"/>
</dbReference>
<organism evidence="5 6">
    <name type="scientific">Anaplasma centrale (strain Israel)</name>
    <name type="common">Anaplasma marginale subsp. centrale (strain Israel)</name>
    <dbReference type="NCBI Taxonomy" id="574556"/>
    <lineage>
        <taxon>Bacteria</taxon>
        <taxon>Pseudomonadati</taxon>
        <taxon>Pseudomonadota</taxon>
        <taxon>Alphaproteobacteria</taxon>
        <taxon>Rickettsiales</taxon>
        <taxon>Anaplasmataceae</taxon>
        <taxon>Anaplasma</taxon>
    </lineage>
</organism>
<dbReference type="InterPro" id="IPR047657">
    <property type="entry name" value="PmbA"/>
</dbReference>
<dbReference type="Gene3D" id="3.30.2290.10">
    <property type="entry name" value="PmbA/TldD superfamily"/>
    <property type="match status" value="1"/>
</dbReference>
<dbReference type="PANTHER" id="PTHR43421:SF1">
    <property type="entry name" value="METALLOPROTEASE PMBA"/>
    <property type="match status" value="1"/>
</dbReference>
<dbReference type="GO" id="GO:0006508">
    <property type="term" value="P:proteolysis"/>
    <property type="evidence" value="ECO:0007669"/>
    <property type="project" value="InterPro"/>
</dbReference>
<dbReference type="OrthoDB" id="9803618at2"/>
<feature type="domain" description="Metalloprotease TldD/E central" evidence="4">
    <location>
        <begin position="118"/>
        <end position="219"/>
    </location>
</feature>
<dbReference type="GO" id="GO:0008237">
    <property type="term" value="F:metallopeptidase activity"/>
    <property type="evidence" value="ECO:0007669"/>
    <property type="project" value="InterPro"/>
</dbReference>
<evidence type="ECO:0000256" key="1">
    <source>
        <dbReference type="ARBA" id="ARBA00005836"/>
    </source>
</evidence>
<evidence type="ECO:0000259" key="2">
    <source>
        <dbReference type="Pfam" id="PF01523"/>
    </source>
</evidence>
<reference evidence="5 6" key="1">
    <citation type="journal article" date="2010" name="J. Bacteriol.">
        <title>Complete genome sequence of Anaplasma marginale subsp. centrale.</title>
        <authorList>
            <person name="Herndon D.R."/>
            <person name="Palmer G.H."/>
            <person name="Shkap V."/>
            <person name="Knowles D.P. Jr."/>
            <person name="Brayton K.A."/>
        </authorList>
    </citation>
    <scope>NUCLEOTIDE SEQUENCE [LARGE SCALE GENOMIC DNA]</scope>
    <source>
        <strain evidence="5 6">Israel</strain>
    </source>
</reference>
<dbReference type="KEGG" id="acn:ACIS_00696"/>
<gene>
    <name evidence="5" type="primary">pmbA</name>
    <name evidence="5" type="ordered locus">ACIS_00696</name>
</gene>
<protein>
    <submittedName>
        <fullName evidence="5">Peptidase pmbA</fullName>
    </submittedName>
</protein>
<evidence type="ECO:0000313" key="6">
    <source>
        <dbReference type="Proteomes" id="UP000000630"/>
    </source>
</evidence>
<dbReference type="HOGENOM" id="CLU_026425_0_0_5"/>
<dbReference type="SUPFAM" id="SSF111283">
    <property type="entry name" value="Putative modulator of DNA gyrase, PmbA/TldD"/>
    <property type="match status" value="1"/>
</dbReference>
<dbReference type="STRING" id="574556.ACIS_00696"/>
<evidence type="ECO:0000259" key="3">
    <source>
        <dbReference type="Pfam" id="PF19289"/>
    </source>
</evidence>
<evidence type="ECO:0000259" key="4">
    <source>
        <dbReference type="Pfam" id="PF19290"/>
    </source>
</evidence>
<sequence>MDIRDIADEVIKAVRSRGVAWEVIVCANEATSVSQRLLKHEETMYSKNCQIGVRVIVDGKRCSCISFNDLSKLSDLVDAAIAIASSMPEDPYISISDASGEYSQDISDMRLFDDSVIEVPRICEMLSGMEEAALSYDGKIVNSEGASFSRSNSEMVLATSNGFVGSYKRSRFSTSVSIVSSDGGKMEVDYSFSAKNYFGDLEKPEVLGRDAAARAVRRLNARDMKTCKVPVLFENRVASAFLGNFAAAISGSAIADKTSFLIDGMNGNIFRSGIHIVDDPLMPGGLSTRPFDGEGVGSRKNVVVEDGVLRSWLLDMRTAKQLGLSTTGNAVRCSNASVSPGVSNFYINGTDVSPEVLMSDIKEGVYVTDLFGSGVNLTTGDYSQGAFGFMIENGKVTHPVHGITVAGNLRHMFAGMRAANDLSFLRSVNAPTLRFDDMVVSGVS</sequence>
<dbReference type="Pfam" id="PF01523">
    <property type="entry name" value="PmbA_TldD_1st"/>
    <property type="match status" value="1"/>
</dbReference>
<dbReference type="PANTHER" id="PTHR43421">
    <property type="entry name" value="METALLOPROTEASE PMBA"/>
    <property type="match status" value="1"/>
</dbReference>
<dbReference type="InterPro" id="IPR045569">
    <property type="entry name" value="Metalloprtase-TldD/E_C"/>
</dbReference>
<evidence type="ECO:0000313" key="5">
    <source>
        <dbReference type="EMBL" id="ACZ49267.1"/>
    </source>
</evidence>
<dbReference type="Pfam" id="PF19289">
    <property type="entry name" value="PmbA_TldD_3rd"/>
    <property type="match status" value="1"/>
</dbReference>
<dbReference type="eggNOG" id="COG0312">
    <property type="taxonomic scope" value="Bacteria"/>
</dbReference>
<dbReference type="GO" id="GO:0005829">
    <property type="term" value="C:cytosol"/>
    <property type="evidence" value="ECO:0007669"/>
    <property type="project" value="TreeGrafter"/>
</dbReference>
<accession>D1AUN9</accession>
<dbReference type="EMBL" id="CP001759">
    <property type="protein sequence ID" value="ACZ49267.1"/>
    <property type="molecule type" value="Genomic_DNA"/>
</dbReference>
<feature type="domain" description="Metalloprotease TldD/E N-terminal" evidence="2">
    <location>
        <begin position="21"/>
        <end position="84"/>
    </location>
</feature>
<dbReference type="AlphaFoldDB" id="D1AUN9"/>
<comment type="similarity">
    <text evidence="1">Belongs to the peptidase U62 family.</text>
</comment>
<proteinExistence type="inferred from homology"/>
<dbReference type="RefSeq" id="WP_012880724.1">
    <property type="nucleotide sequence ID" value="NC_013532.1"/>
</dbReference>
<dbReference type="Pfam" id="PF19290">
    <property type="entry name" value="PmbA_TldD_2nd"/>
    <property type="match status" value="1"/>
</dbReference>
<dbReference type="Proteomes" id="UP000000630">
    <property type="component" value="Chromosome"/>
</dbReference>
<dbReference type="InterPro" id="IPR002510">
    <property type="entry name" value="Metalloprtase-TldD/E_N"/>
</dbReference>
<name>D1AUN9_ANACI</name>
<dbReference type="InterPro" id="IPR035068">
    <property type="entry name" value="TldD/PmbA_N"/>
</dbReference>
<dbReference type="InterPro" id="IPR045570">
    <property type="entry name" value="Metalloprtase-TldD/E_cen_dom"/>
</dbReference>